<evidence type="ECO:0000256" key="1">
    <source>
        <dbReference type="SAM" id="SignalP"/>
    </source>
</evidence>
<accession>A0ABR4GV40</accession>
<evidence type="ECO:0008006" key="4">
    <source>
        <dbReference type="Google" id="ProtNLM"/>
    </source>
</evidence>
<evidence type="ECO:0000313" key="3">
    <source>
        <dbReference type="Proteomes" id="UP001610334"/>
    </source>
</evidence>
<gene>
    <name evidence="2" type="ORF">BJX63DRAFT_415225</name>
</gene>
<feature type="chain" id="PRO_5046421393" description="Secreted protein" evidence="1">
    <location>
        <begin position="19"/>
        <end position="71"/>
    </location>
</feature>
<keyword evidence="3" id="KW-1185">Reference proteome</keyword>
<proteinExistence type="predicted"/>
<organism evidence="2 3">
    <name type="scientific">Aspergillus granulosus</name>
    <dbReference type="NCBI Taxonomy" id="176169"/>
    <lineage>
        <taxon>Eukaryota</taxon>
        <taxon>Fungi</taxon>
        <taxon>Dikarya</taxon>
        <taxon>Ascomycota</taxon>
        <taxon>Pezizomycotina</taxon>
        <taxon>Eurotiomycetes</taxon>
        <taxon>Eurotiomycetidae</taxon>
        <taxon>Eurotiales</taxon>
        <taxon>Aspergillaceae</taxon>
        <taxon>Aspergillus</taxon>
        <taxon>Aspergillus subgen. Nidulantes</taxon>
    </lineage>
</organism>
<evidence type="ECO:0000313" key="2">
    <source>
        <dbReference type="EMBL" id="KAL2802380.1"/>
    </source>
</evidence>
<name>A0ABR4GV40_9EURO</name>
<comment type="caution">
    <text evidence="2">The sequence shown here is derived from an EMBL/GenBank/DDBJ whole genome shotgun (WGS) entry which is preliminary data.</text>
</comment>
<dbReference type="Proteomes" id="UP001610334">
    <property type="component" value="Unassembled WGS sequence"/>
</dbReference>
<dbReference type="EMBL" id="JBFXLT010000187">
    <property type="protein sequence ID" value="KAL2802380.1"/>
    <property type="molecule type" value="Genomic_DNA"/>
</dbReference>
<reference evidence="2 3" key="1">
    <citation type="submission" date="2024-07" db="EMBL/GenBank/DDBJ databases">
        <title>Section-level genome sequencing and comparative genomics of Aspergillus sections Usti and Cavernicolus.</title>
        <authorList>
            <consortium name="Lawrence Berkeley National Laboratory"/>
            <person name="Nybo J.L."/>
            <person name="Vesth T.C."/>
            <person name="Theobald S."/>
            <person name="Frisvad J.C."/>
            <person name="Larsen T.O."/>
            <person name="Kjaerboelling I."/>
            <person name="Rothschild-Mancinelli K."/>
            <person name="Lyhne E.K."/>
            <person name="Kogle M.E."/>
            <person name="Barry K."/>
            <person name="Clum A."/>
            <person name="Na H."/>
            <person name="Ledsgaard L."/>
            <person name="Lin J."/>
            <person name="Lipzen A."/>
            <person name="Kuo A."/>
            <person name="Riley R."/>
            <person name="Mondo S."/>
            <person name="Labutti K."/>
            <person name="Haridas S."/>
            <person name="Pangalinan J."/>
            <person name="Salamov A.A."/>
            <person name="Simmons B.A."/>
            <person name="Magnuson J.K."/>
            <person name="Chen J."/>
            <person name="Drula E."/>
            <person name="Henrissat B."/>
            <person name="Wiebenga A."/>
            <person name="Lubbers R.J."/>
            <person name="Gomes A.C."/>
            <person name="Makela M.R."/>
            <person name="Stajich J."/>
            <person name="Grigoriev I.V."/>
            <person name="Mortensen U.H."/>
            <person name="De Vries R.P."/>
            <person name="Baker S.E."/>
            <person name="Andersen M.R."/>
        </authorList>
    </citation>
    <scope>NUCLEOTIDE SEQUENCE [LARGE SCALE GENOMIC DNA]</scope>
    <source>
        <strain evidence="2 3">CBS 588.65</strain>
    </source>
</reference>
<keyword evidence="1" id="KW-0732">Signal</keyword>
<protein>
    <recommendedName>
        <fullName evidence="4">Secreted protein</fullName>
    </recommendedName>
</protein>
<feature type="signal peptide" evidence="1">
    <location>
        <begin position="1"/>
        <end position="18"/>
    </location>
</feature>
<sequence>MVWLNFSRFFFPIPAGLCFTVVRLSERLSERLFRSCHCVSCPATSIWSQAGTVCRSGVGMGEPDLDGPAWS</sequence>